<dbReference type="EMBL" id="CP060052">
    <property type="protein sequence ID" value="QNE06624.1"/>
    <property type="molecule type" value="Genomic_DNA"/>
</dbReference>
<dbReference type="Gene3D" id="3.30.70.2970">
    <property type="entry name" value="Protein of unknown function (DUF541), domain 2"/>
    <property type="match status" value="1"/>
</dbReference>
<dbReference type="Gene3D" id="3.30.110.170">
    <property type="entry name" value="Protein of unknown function (DUF541), domain 1"/>
    <property type="match status" value="1"/>
</dbReference>
<reference evidence="2 4" key="2">
    <citation type="submission" date="2020-08" db="EMBL/GenBank/DDBJ databases">
        <authorList>
            <person name="Liu G."/>
            <person name="Sun C."/>
        </authorList>
    </citation>
    <scope>NUCLEOTIDE SEQUENCE [LARGE SCALE GENOMIC DNA]</scope>
    <source>
        <strain evidence="2 4">OT19</strain>
    </source>
</reference>
<gene>
    <name evidence="1" type="ORF">A9D14_08530</name>
    <name evidence="2" type="ORF">H4O24_07185</name>
</gene>
<name>A0A1Z1FF59_9SPHN</name>
<dbReference type="OrthoDB" id="9813144at2"/>
<dbReference type="InterPro" id="IPR052022">
    <property type="entry name" value="26kDa_periplasmic_antigen"/>
</dbReference>
<evidence type="ECO:0000313" key="2">
    <source>
        <dbReference type="EMBL" id="QNE06624.1"/>
    </source>
</evidence>
<keyword evidence="3" id="KW-1185">Reference proteome</keyword>
<evidence type="ECO:0000313" key="4">
    <source>
        <dbReference type="Proteomes" id="UP000515297"/>
    </source>
</evidence>
<evidence type="ECO:0000313" key="3">
    <source>
        <dbReference type="Proteomes" id="UP000195807"/>
    </source>
</evidence>
<protein>
    <submittedName>
        <fullName evidence="2">SIMPL domain-containing protein</fullName>
    </submittedName>
</protein>
<dbReference type="AlphaFoldDB" id="A0A1Z1FF59"/>
<organism evidence="1 3">
    <name type="scientific">Croceicoccus marinus</name>
    <dbReference type="NCBI Taxonomy" id="450378"/>
    <lineage>
        <taxon>Bacteria</taxon>
        <taxon>Pseudomonadati</taxon>
        <taxon>Pseudomonadota</taxon>
        <taxon>Alphaproteobacteria</taxon>
        <taxon>Sphingomonadales</taxon>
        <taxon>Erythrobacteraceae</taxon>
        <taxon>Croceicoccus</taxon>
    </lineage>
</organism>
<dbReference type="PANTHER" id="PTHR34387:SF1">
    <property type="entry name" value="PERIPLASMIC IMMUNOGENIC PROTEIN"/>
    <property type="match status" value="1"/>
</dbReference>
<sequence>MTAAAALPARAAEVDIQTSGPVVELQVMQQVLGDPDKATVSAGVTTRAPTAQAAMQQNAAEMERVLQRLDALGIDRRYVQTSGISLNPQYDYRNNEQPRFTGYEASNIVTIELRDIDAVGGTLDALVESGATNISGPSWGIVDDSNAQAQARKAAFDQAMAQARDYARMAGFGDVRLLAVSESMSMAMPMQDRAVMVQAAMPAPKTPTRPGQVATQVTLSATFELVR</sequence>
<dbReference type="InterPro" id="IPR007497">
    <property type="entry name" value="SIMPL/DUF541"/>
</dbReference>
<accession>A0A1Z1FF59</accession>
<reference evidence="1 3" key="1">
    <citation type="submission" date="2017-01" db="EMBL/GenBank/DDBJ databases">
        <title>Complete genome sequence of esterase-producing bacterium Croceicoccus marinus E4A9.</title>
        <authorList>
            <person name="Wu Y.-H."/>
            <person name="Cheng H."/>
            <person name="Xu L."/>
            <person name="Huo Y.-Y."/>
            <person name="Wang C.-S."/>
            <person name="Xu X.-W."/>
        </authorList>
    </citation>
    <scope>NUCLEOTIDE SEQUENCE [LARGE SCALE GENOMIC DNA]</scope>
    <source>
        <strain evidence="1 3">E4A9</strain>
    </source>
</reference>
<dbReference type="KEGG" id="cman:A9D14_08530"/>
<dbReference type="Pfam" id="PF04402">
    <property type="entry name" value="SIMPL"/>
    <property type="match status" value="1"/>
</dbReference>
<dbReference type="STRING" id="450378.GCA_001661675_01710"/>
<dbReference type="PANTHER" id="PTHR34387">
    <property type="entry name" value="SLR1258 PROTEIN"/>
    <property type="match status" value="1"/>
</dbReference>
<dbReference type="GO" id="GO:0006974">
    <property type="term" value="P:DNA damage response"/>
    <property type="evidence" value="ECO:0007669"/>
    <property type="project" value="TreeGrafter"/>
</dbReference>
<evidence type="ECO:0000313" key="1">
    <source>
        <dbReference type="EMBL" id="ARU17363.1"/>
    </source>
</evidence>
<dbReference type="EMBL" id="CP019602">
    <property type="protein sequence ID" value="ARU17363.1"/>
    <property type="molecule type" value="Genomic_DNA"/>
</dbReference>
<dbReference type="Proteomes" id="UP000515297">
    <property type="component" value="Chromosome"/>
</dbReference>
<proteinExistence type="predicted"/>
<dbReference type="Proteomes" id="UP000195807">
    <property type="component" value="Chromosome"/>
</dbReference>